<evidence type="ECO:0000259" key="1">
    <source>
        <dbReference type="Pfam" id="PF01368"/>
    </source>
</evidence>
<dbReference type="Gene3D" id="3.90.1640.10">
    <property type="entry name" value="inorganic pyrophosphatase (n-terminal core)"/>
    <property type="match status" value="1"/>
</dbReference>
<sequence length="316" mass="34491">MKTTLDYAPAAELIAAANTIFFLSHEYTDGDDLGSMLALGSVLKARGKKVEYIARGGLSKNLLFLPDAQLLRDHIPPEDFDLAIFLGCGVIDRIGFDPSRFAAHPILNIDHHVDNHMFGTVNLVESTAAANCEIIYYFIKFLGASITKTVAVNLLTGIFNDTGGFRHANTNAQVLEIAAELMRRGARIDRIADYYFGKSELSKLRAWALALENARFDEGRQMVYSIVTEDELASIGAKPEDLEGIASVLTTIPEARYSMVLKQRGEEIKGSLRSEAHKGVDVAAIARSFGGGGHVLAAGFKLKGKIEKTKEGWKIT</sequence>
<gene>
    <name evidence="3" type="ORF">A2722_04485</name>
</gene>
<comment type="caution">
    <text evidence="3">The sequence shown here is derived from an EMBL/GenBank/DDBJ whole genome shotgun (WGS) entry which is preliminary data.</text>
</comment>
<evidence type="ECO:0008006" key="5">
    <source>
        <dbReference type="Google" id="ProtNLM"/>
    </source>
</evidence>
<reference evidence="3 4" key="1">
    <citation type="journal article" date="2016" name="Nat. Commun.">
        <title>Thousands of microbial genomes shed light on interconnected biogeochemical processes in an aquifer system.</title>
        <authorList>
            <person name="Anantharaman K."/>
            <person name="Brown C.T."/>
            <person name="Hug L.A."/>
            <person name="Sharon I."/>
            <person name="Castelle C.J."/>
            <person name="Probst A.J."/>
            <person name="Thomas B.C."/>
            <person name="Singh A."/>
            <person name="Wilkins M.J."/>
            <person name="Karaoz U."/>
            <person name="Brodie E.L."/>
            <person name="Williams K.H."/>
            <person name="Hubbard S.S."/>
            <person name="Banfield J.F."/>
        </authorList>
    </citation>
    <scope>NUCLEOTIDE SEQUENCE [LARGE SCALE GENOMIC DNA]</scope>
</reference>
<dbReference type="GO" id="GO:0003676">
    <property type="term" value="F:nucleic acid binding"/>
    <property type="evidence" value="ECO:0007669"/>
    <property type="project" value="InterPro"/>
</dbReference>
<accession>A0A1F5PG80</accession>
<proteinExistence type="predicted"/>
<dbReference type="Proteomes" id="UP000178377">
    <property type="component" value="Unassembled WGS sequence"/>
</dbReference>
<dbReference type="Gene3D" id="3.10.310.30">
    <property type="match status" value="1"/>
</dbReference>
<feature type="domain" description="DDH" evidence="1">
    <location>
        <begin position="20"/>
        <end position="158"/>
    </location>
</feature>
<name>A0A1F5PG80_9BACT</name>
<dbReference type="SUPFAM" id="SSF64182">
    <property type="entry name" value="DHH phosphoesterases"/>
    <property type="match status" value="1"/>
</dbReference>
<dbReference type="InterPro" id="IPR003156">
    <property type="entry name" value="DHHA1_dom"/>
</dbReference>
<feature type="domain" description="DHHA1" evidence="2">
    <location>
        <begin position="227"/>
        <end position="304"/>
    </location>
</feature>
<dbReference type="EMBL" id="MFEO01000027">
    <property type="protein sequence ID" value="OGE88966.1"/>
    <property type="molecule type" value="Genomic_DNA"/>
</dbReference>
<dbReference type="InterPro" id="IPR001667">
    <property type="entry name" value="DDH_dom"/>
</dbReference>
<protein>
    <recommendedName>
        <fullName evidence="5">DDH domain-containing protein</fullName>
    </recommendedName>
</protein>
<organism evidence="3 4">
    <name type="scientific">Candidatus Doudnabacteria bacterium RIFCSPHIGHO2_01_FULL_50_11</name>
    <dbReference type="NCBI Taxonomy" id="1817828"/>
    <lineage>
        <taxon>Bacteria</taxon>
        <taxon>Candidatus Doudnaibacteriota</taxon>
    </lineage>
</organism>
<evidence type="ECO:0000313" key="3">
    <source>
        <dbReference type="EMBL" id="OGE88966.1"/>
    </source>
</evidence>
<dbReference type="PANTHER" id="PTHR47618:SF1">
    <property type="entry name" value="BIFUNCTIONAL OLIGORIBONUCLEASE AND PAP PHOSPHATASE NRNA"/>
    <property type="match status" value="1"/>
</dbReference>
<dbReference type="Pfam" id="PF02272">
    <property type="entry name" value="DHHA1"/>
    <property type="match status" value="1"/>
</dbReference>
<dbReference type="AlphaFoldDB" id="A0A1F5PG80"/>
<evidence type="ECO:0000313" key="4">
    <source>
        <dbReference type="Proteomes" id="UP000178377"/>
    </source>
</evidence>
<evidence type="ECO:0000259" key="2">
    <source>
        <dbReference type="Pfam" id="PF02272"/>
    </source>
</evidence>
<dbReference type="STRING" id="1817828.A2722_04485"/>
<dbReference type="PANTHER" id="PTHR47618">
    <property type="entry name" value="BIFUNCTIONAL OLIGORIBONUCLEASE AND PAP PHOSPHATASE NRNA"/>
    <property type="match status" value="1"/>
</dbReference>
<dbReference type="InterPro" id="IPR038763">
    <property type="entry name" value="DHH_sf"/>
</dbReference>
<dbReference type="InterPro" id="IPR051319">
    <property type="entry name" value="Oligoribo/pAp-PDE_c-di-AMP_PDE"/>
</dbReference>
<dbReference type="Pfam" id="PF01368">
    <property type="entry name" value="DHH"/>
    <property type="match status" value="1"/>
</dbReference>